<dbReference type="SUPFAM" id="SSF53098">
    <property type="entry name" value="Ribonuclease H-like"/>
    <property type="match status" value="1"/>
</dbReference>
<dbReference type="InterPro" id="IPR008906">
    <property type="entry name" value="HATC_C_dom"/>
</dbReference>
<dbReference type="Pfam" id="PF05699">
    <property type="entry name" value="Dimer_Tnp_hAT"/>
    <property type="match status" value="1"/>
</dbReference>
<name>A0A8T0R0C1_PANVG</name>
<feature type="compositionally biased region" description="Polar residues" evidence="1">
    <location>
        <begin position="84"/>
        <end position="93"/>
    </location>
</feature>
<sequence>MLPPKHLSGAQKRNKRKREEQLIESQKGALHKNFQATSNAEVTQDQRQEFVAEVDPNEGATEEKNLDDEANANEHTQAPEGETLQPSNDTETTNIDEQDDSLLSIFDPRTWGNLNNRNRDILIEKGPVREMDLEFPCDPLGRHFSYVYYSKKLSNGEFVDRKWLVYSKHVDKFYCFCCKLFKSDQNKSLLTSDGLKDWKHLSEKLRTHENSKEHMTNMIAAIKFLAKNNLAFRGSNEKICQTNNGNFLGTIEMMAEFDPDAKYFSVILDCTPDVSHQEQIILIVRCVNMSTKIPRVEEFFLEFLKVDDTSGEGLFTVLLDALAKNHLNVVDVRGQGYDNGSNMKGHNKGVQKRLLEINPKALYMPCACHSLNLTLSDMAKSCRQALSFFGIIQRIYILLDNVPKLTVKPLSNTRWESRIKSMQFIRYQTPQIRKALKELEKSTTDVRDPAAVSDAQSLFSALGNFEVIVGMIIWHDILFSVNTVSKKLQSKIVWLDATLKQIEGLISYFQKYRNEGFDSSIEIAKTIASDMDIEPKFPTKRQGKRKKQFDEINDQDEELQRSSLESFKVEYFLVIVDAAIISLTSRFEQLKTFEKVFGFLFNSENLKPLDDNDLQKYVDCYPNVSIAYRILLTIHVTVASAKRSFSKLKILRNCLRSTMLQDRFNGLAMCSIEAEIMDSINLDVVLNDFASRNARRYFFKKNGRLIIHGIIGVWFLLR</sequence>
<feature type="domain" description="TTF-type" evidence="2">
    <location>
        <begin position="149"/>
        <end position="231"/>
    </location>
</feature>
<dbReference type="Proteomes" id="UP000823388">
    <property type="component" value="Chromosome 6N"/>
</dbReference>
<dbReference type="SMART" id="SM00597">
    <property type="entry name" value="ZnF_TTF"/>
    <property type="match status" value="1"/>
</dbReference>
<evidence type="ECO:0000256" key="1">
    <source>
        <dbReference type="SAM" id="MobiDB-lite"/>
    </source>
</evidence>
<dbReference type="PANTHER" id="PTHR45749">
    <property type="match status" value="1"/>
</dbReference>
<dbReference type="EMBL" id="CM029048">
    <property type="protein sequence ID" value="KAG2579012.1"/>
    <property type="molecule type" value="Genomic_DNA"/>
</dbReference>
<accession>A0A8T0R0C1</accession>
<dbReference type="PANTHER" id="PTHR45749:SF35">
    <property type="entry name" value="AC-LIKE TRANSPOSASE-RELATED"/>
    <property type="match status" value="1"/>
</dbReference>
<dbReference type="GO" id="GO:0046983">
    <property type="term" value="F:protein dimerization activity"/>
    <property type="evidence" value="ECO:0007669"/>
    <property type="project" value="InterPro"/>
</dbReference>
<organism evidence="3 4">
    <name type="scientific">Panicum virgatum</name>
    <name type="common">Blackwell switchgrass</name>
    <dbReference type="NCBI Taxonomy" id="38727"/>
    <lineage>
        <taxon>Eukaryota</taxon>
        <taxon>Viridiplantae</taxon>
        <taxon>Streptophyta</taxon>
        <taxon>Embryophyta</taxon>
        <taxon>Tracheophyta</taxon>
        <taxon>Spermatophyta</taxon>
        <taxon>Magnoliopsida</taxon>
        <taxon>Liliopsida</taxon>
        <taxon>Poales</taxon>
        <taxon>Poaceae</taxon>
        <taxon>PACMAD clade</taxon>
        <taxon>Panicoideae</taxon>
        <taxon>Panicodae</taxon>
        <taxon>Paniceae</taxon>
        <taxon>Panicinae</taxon>
        <taxon>Panicum</taxon>
        <taxon>Panicum sect. Hiantes</taxon>
    </lineage>
</organism>
<feature type="compositionally biased region" description="Polar residues" evidence="1">
    <location>
        <begin position="34"/>
        <end position="43"/>
    </location>
</feature>
<keyword evidence="4" id="KW-1185">Reference proteome</keyword>
<feature type="region of interest" description="Disordered" evidence="1">
    <location>
        <begin position="1"/>
        <end position="47"/>
    </location>
</feature>
<comment type="caution">
    <text evidence="3">The sequence shown here is derived from an EMBL/GenBank/DDBJ whole genome shotgun (WGS) entry which is preliminary data.</text>
</comment>
<dbReference type="AlphaFoldDB" id="A0A8T0R0C1"/>
<evidence type="ECO:0000313" key="3">
    <source>
        <dbReference type="EMBL" id="KAG2579012.1"/>
    </source>
</evidence>
<dbReference type="Pfam" id="PF14291">
    <property type="entry name" value="DUF4371"/>
    <property type="match status" value="1"/>
</dbReference>
<feature type="region of interest" description="Disordered" evidence="1">
    <location>
        <begin position="76"/>
        <end position="99"/>
    </location>
</feature>
<dbReference type="InterPro" id="IPR012337">
    <property type="entry name" value="RNaseH-like_sf"/>
</dbReference>
<proteinExistence type="predicted"/>
<evidence type="ECO:0000259" key="2">
    <source>
        <dbReference type="SMART" id="SM00597"/>
    </source>
</evidence>
<evidence type="ECO:0000313" key="4">
    <source>
        <dbReference type="Proteomes" id="UP000823388"/>
    </source>
</evidence>
<reference evidence="3" key="1">
    <citation type="submission" date="2020-05" db="EMBL/GenBank/DDBJ databases">
        <title>WGS assembly of Panicum virgatum.</title>
        <authorList>
            <person name="Lovell J.T."/>
            <person name="Jenkins J."/>
            <person name="Shu S."/>
            <person name="Juenger T.E."/>
            <person name="Schmutz J."/>
        </authorList>
    </citation>
    <scope>NUCLEOTIDE SEQUENCE</scope>
    <source>
        <strain evidence="3">AP13</strain>
    </source>
</reference>
<gene>
    <name evidence="3" type="ORF">PVAP13_6NG141403</name>
</gene>
<protein>
    <recommendedName>
        <fullName evidence="2">TTF-type domain-containing protein</fullName>
    </recommendedName>
</protein>
<dbReference type="InterPro" id="IPR025398">
    <property type="entry name" value="DUF4371"/>
</dbReference>
<dbReference type="InterPro" id="IPR006580">
    <property type="entry name" value="Znf_TTF"/>
</dbReference>